<feature type="domain" description="Glycosyltransferase subfamily 4-like N-terminal" evidence="2">
    <location>
        <begin position="22"/>
        <end position="169"/>
    </location>
</feature>
<organism evidence="3 4">
    <name type="scientific">Roseofilum halophilum BLCC-M91</name>
    <dbReference type="NCBI Taxonomy" id="3022259"/>
    <lineage>
        <taxon>Bacteria</taxon>
        <taxon>Bacillati</taxon>
        <taxon>Cyanobacteriota</taxon>
        <taxon>Cyanophyceae</taxon>
        <taxon>Desertifilales</taxon>
        <taxon>Desertifilaceae</taxon>
        <taxon>Roseofilum</taxon>
        <taxon>Roseofilum halophilum</taxon>
    </lineage>
</organism>
<accession>A0ABT7BJ26</accession>
<gene>
    <name evidence="3" type="ORF">PJF56_09975</name>
</gene>
<evidence type="ECO:0000313" key="4">
    <source>
        <dbReference type="Proteomes" id="UP001231370"/>
    </source>
</evidence>
<dbReference type="InterPro" id="IPR028098">
    <property type="entry name" value="Glyco_trans_4-like_N"/>
</dbReference>
<name>A0ABT7BJ26_9CYAN</name>
<proteinExistence type="predicted"/>
<feature type="domain" description="Glycosyl transferase family 1" evidence="1">
    <location>
        <begin position="191"/>
        <end position="357"/>
    </location>
</feature>
<dbReference type="EMBL" id="JAQPOK010000079">
    <property type="protein sequence ID" value="MDJ1179193.1"/>
    <property type="molecule type" value="Genomic_DNA"/>
</dbReference>
<dbReference type="Gene3D" id="3.40.50.2000">
    <property type="entry name" value="Glycogen Phosphorylase B"/>
    <property type="match status" value="2"/>
</dbReference>
<dbReference type="Pfam" id="PF13439">
    <property type="entry name" value="Glyco_transf_4"/>
    <property type="match status" value="1"/>
</dbReference>
<dbReference type="InterPro" id="IPR001296">
    <property type="entry name" value="Glyco_trans_1"/>
</dbReference>
<evidence type="ECO:0000259" key="1">
    <source>
        <dbReference type="Pfam" id="PF00534"/>
    </source>
</evidence>
<dbReference type="PANTHER" id="PTHR12526">
    <property type="entry name" value="GLYCOSYLTRANSFERASE"/>
    <property type="match status" value="1"/>
</dbReference>
<dbReference type="PANTHER" id="PTHR12526:SF638">
    <property type="entry name" value="SPORE COAT PROTEIN SA"/>
    <property type="match status" value="1"/>
</dbReference>
<sequence>MKIVLVCTEKLPVPCIRGGAIQTYIDGILPYLSKEHDVTVVSVTDPNLQDKEIRNGIRYQRATPGDSDAYYQEVANFVAQESFDWVILYNRPKYLPMVADAAPHSRFLLSMHNEMFHAKKITPELAYRCLDRVDGVVTVSQFIADGIADLFPGYEHKLKPVYAGVDLERFQPRWASGLQERRASLLAEQGLEDRKVVLYVGRLTDKKGPHILLSAFPDVLEQHPSAILLLVGSKWYGKNEENEYVRTLKKQAQQLGDAVRLTGFISPDRVQDYFLLGDIFVCASQWQEPLARVHYEAMATGLCILTTVRGGNAEVIIPEKNGLLIKDYENPAAFAQPINYLLSNLDLAEDMGRNGRQLSEINYSWSRVASDILSILER</sequence>
<comment type="caution">
    <text evidence="3">The sequence shown here is derived from an EMBL/GenBank/DDBJ whole genome shotgun (WGS) entry which is preliminary data.</text>
</comment>
<protein>
    <submittedName>
        <fullName evidence="3">Glycosyltransferase family 4 protein</fullName>
    </submittedName>
</protein>
<evidence type="ECO:0000259" key="2">
    <source>
        <dbReference type="Pfam" id="PF13439"/>
    </source>
</evidence>
<dbReference type="Pfam" id="PF00534">
    <property type="entry name" value="Glycos_transf_1"/>
    <property type="match status" value="1"/>
</dbReference>
<evidence type="ECO:0000313" key="3">
    <source>
        <dbReference type="EMBL" id="MDJ1179193.1"/>
    </source>
</evidence>
<reference evidence="3 4" key="1">
    <citation type="submission" date="2023-01" db="EMBL/GenBank/DDBJ databases">
        <title>Novel diversity within Roseofilum (Cyanobacteria; Desertifilaceae) from marine benthic mats with descriptions of four novel species.</title>
        <authorList>
            <person name="Wang Y."/>
            <person name="Berthold D.E."/>
            <person name="Hu J."/>
            <person name="Lefler F.W."/>
            <person name="Laughinghouse H.D. IV."/>
        </authorList>
    </citation>
    <scope>NUCLEOTIDE SEQUENCE [LARGE SCALE GENOMIC DNA]</scope>
    <source>
        <strain evidence="3 4">BLCC-M91</strain>
    </source>
</reference>
<dbReference type="SUPFAM" id="SSF53756">
    <property type="entry name" value="UDP-Glycosyltransferase/glycogen phosphorylase"/>
    <property type="match status" value="1"/>
</dbReference>
<keyword evidence="4" id="KW-1185">Reference proteome</keyword>
<dbReference type="CDD" id="cd03801">
    <property type="entry name" value="GT4_PimA-like"/>
    <property type="match status" value="1"/>
</dbReference>
<dbReference type="Proteomes" id="UP001231370">
    <property type="component" value="Unassembled WGS sequence"/>
</dbReference>
<dbReference type="RefSeq" id="WP_283762503.1">
    <property type="nucleotide sequence ID" value="NZ_JAQPOK010000079.1"/>
</dbReference>